<evidence type="ECO:0000256" key="2">
    <source>
        <dbReference type="ARBA" id="ARBA00005862"/>
    </source>
</evidence>
<comment type="similarity">
    <text evidence="2">Belongs to the DNA photolyase class-1 family.</text>
</comment>
<comment type="similarity">
    <text evidence="7">Belongs to the DNA photolyase family.</text>
</comment>
<dbReference type="SUPFAM" id="SSF52425">
    <property type="entry name" value="Cryptochrome/photolyase, N-terminal domain"/>
    <property type="match status" value="1"/>
</dbReference>
<organism evidence="9 10">
    <name type="scientific">Pseudoalteromonas aurantia</name>
    <dbReference type="NCBI Taxonomy" id="43654"/>
    <lineage>
        <taxon>Bacteria</taxon>
        <taxon>Pseudomonadati</taxon>
        <taxon>Pseudomonadota</taxon>
        <taxon>Gammaproteobacteria</taxon>
        <taxon>Alteromonadales</taxon>
        <taxon>Pseudoalteromonadaceae</taxon>
        <taxon>Pseudoalteromonas</taxon>
    </lineage>
</organism>
<dbReference type="Pfam" id="PF03441">
    <property type="entry name" value="FAD_binding_7"/>
    <property type="match status" value="1"/>
</dbReference>
<protein>
    <submittedName>
        <fullName evidence="9">Deoxyribodipyrimidine photolyase</fullName>
    </submittedName>
</protein>
<comment type="caution">
    <text evidence="9">The sequence shown here is derived from an EMBL/GenBank/DDBJ whole genome shotgun (WGS) entry which is preliminary data.</text>
</comment>
<feature type="domain" description="Photolyase/cryptochrome alpha/beta" evidence="8">
    <location>
        <begin position="20"/>
        <end position="148"/>
    </location>
</feature>
<dbReference type="InterPro" id="IPR006050">
    <property type="entry name" value="DNA_photolyase_N"/>
</dbReference>
<dbReference type="GO" id="GO:0006139">
    <property type="term" value="P:nucleobase-containing compound metabolic process"/>
    <property type="evidence" value="ECO:0007669"/>
    <property type="project" value="UniProtKB-ARBA"/>
</dbReference>
<dbReference type="EMBL" id="PNBX01000081">
    <property type="protein sequence ID" value="TMO65945.1"/>
    <property type="molecule type" value="Genomic_DNA"/>
</dbReference>
<dbReference type="InterPro" id="IPR014729">
    <property type="entry name" value="Rossmann-like_a/b/a_fold"/>
</dbReference>
<evidence type="ECO:0000256" key="7">
    <source>
        <dbReference type="RuleBase" id="RU004182"/>
    </source>
</evidence>
<dbReference type="Pfam" id="PF00875">
    <property type="entry name" value="DNA_photolyase"/>
    <property type="match status" value="1"/>
</dbReference>
<dbReference type="InterPro" id="IPR036134">
    <property type="entry name" value="Crypto/Photolyase_FAD-like_sf"/>
</dbReference>
<comment type="cofactor">
    <cofactor evidence="1">
        <name>(6R)-5,10-methylene-5,6,7,8-tetrahydrofolate</name>
        <dbReference type="ChEBI" id="CHEBI:15636"/>
    </cofactor>
</comment>
<dbReference type="InterPro" id="IPR036155">
    <property type="entry name" value="Crypto/Photolyase_N_sf"/>
</dbReference>
<dbReference type="Gene3D" id="3.40.50.620">
    <property type="entry name" value="HUPs"/>
    <property type="match status" value="1"/>
</dbReference>
<sequence length="506" mass="58939">MAIKVGVLHVNDTRPFKKQSINVVWLKRDLRLSDHAPLQQAMCSSLPVLLLYIVEPELLGDPHYDIRHWRFVHQSIEDMNCQLADVTVTVLSGSALECFEQLNQYWQLTTIWSHQEVGLGVTFDRDLLIKQWCTENKVTWSEFETGAVRRGITNRLDWDKSWQKTMRATISPIDTLRVPWLRPQPDKLELLPVFKAPLAWRATDTHFQSGGTANAWRVLNSFFQERGQSYAFHLSSPDLSRLACSRMSAYLAWGNISLREFYQTVLANWDQKGWRKSLIALSSRLHWHCHFVQKFESECSIEYQPLNRAYGSFTYKNDDSALQHFEAWKTGYTGYPMVDACMRALHKTGYVNFRMRAMLVSFLCHHLQLDWRWGAPHLARLFLDFEPGIHYAQFQMQSGMTGINTLRIYNPVKQSQEKDPDGIFIREYVPELAELPNELIHTPWLLTPMEQAMYQVQLGVDYPKPIVDIVETGRVARDVLWRWQKSGAVRKEGARILARHVQVKSR</sequence>
<feature type="binding site" evidence="6">
    <location>
        <position position="230"/>
    </location>
    <ligand>
        <name>FAD</name>
        <dbReference type="ChEBI" id="CHEBI:57692"/>
    </ligand>
</feature>
<evidence type="ECO:0000259" key="8">
    <source>
        <dbReference type="PROSITE" id="PS51645"/>
    </source>
</evidence>
<dbReference type="Gene3D" id="1.10.579.10">
    <property type="entry name" value="DNA Cyclobutane Dipyrimidine Photolyase, subunit A, domain 3"/>
    <property type="match status" value="1"/>
</dbReference>
<dbReference type="InterPro" id="IPR005101">
    <property type="entry name" value="Cryptochr/Photolyase_FAD-bd"/>
</dbReference>
<dbReference type="GO" id="GO:0006950">
    <property type="term" value="P:response to stress"/>
    <property type="evidence" value="ECO:0007669"/>
    <property type="project" value="UniProtKB-ARBA"/>
</dbReference>
<dbReference type="PANTHER" id="PTHR11455:SF9">
    <property type="entry name" value="CRYPTOCHROME CIRCADIAN CLOCK 5 ISOFORM X1"/>
    <property type="match status" value="1"/>
</dbReference>
<dbReference type="PROSITE" id="PS51645">
    <property type="entry name" value="PHR_CRY_ALPHA_BETA"/>
    <property type="match status" value="1"/>
</dbReference>
<dbReference type="Proteomes" id="UP000307217">
    <property type="component" value="Unassembled WGS sequence"/>
</dbReference>
<dbReference type="AlphaFoldDB" id="A0A5S3V4J6"/>
<keyword evidence="4 6" id="KW-0274">FAD</keyword>
<evidence type="ECO:0000256" key="5">
    <source>
        <dbReference type="ARBA" id="ARBA00022991"/>
    </source>
</evidence>
<gene>
    <name evidence="9" type="ORF">CWC19_16935</name>
</gene>
<accession>A0A5S3V4J6</accession>
<dbReference type="PANTHER" id="PTHR11455">
    <property type="entry name" value="CRYPTOCHROME"/>
    <property type="match status" value="1"/>
</dbReference>
<keyword evidence="9" id="KW-0456">Lyase</keyword>
<evidence type="ECO:0000256" key="3">
    <source>
        <dbReference type="ARBA" id="ARBA00022630"/>
    </source>
</evidence>
<comment type="cofactor">
    <cofactor evidence="6">
        <name>FAD</name>
        <dbReference type="ChEBI" id="CHEBI:57692"/>
    </cofactor>
    <text evidence="6">Binds 1 FAD per subunit.</text>
</comment>
<dbReference type="Gene3D" id="1.25.40.80">
    <property type="match status" value="1"/>
</dbReference>
<dbReference type="GO" id="GO:0003904">
    <property type="term" value="F:deoxyribodipyrimidine photo-lyase activity"/>
    <property type="evidence" value="ECO:0007669"/>
    <property type="project" value="TreeGrafter"/>
</dbReference>
<evidence type="ECO:0000256" key="6">
    <source>
        <dbReference type="PIRSR" id="PIRSR602081-1"/>
    </source>
</evidence>
<dbReference type="GO" id="GO:0009416">
    <property type="term" value="P:response to light stimulus"/>
    <property type="evidence" value="ECO:0007669"/>
    <property type="project" value="TreeGrafter"/>
</dbReference>
<dbReference type="GO" id="GO:0003677">
    <property type="term" value="F:DNA binding"/>
    <property type="evidence" value="ECO:0007669"/>
    <property type="project" value="TreeGrafter"/>
</dbReference>
<dbReference type="SUPFAM" id="SSF48173">
    <property type="entry name" value="Cryptochrome/photolyase FAD-binding domain"/>
    <property type="match status" value="1"/>
</dbReference>
<keyword evidence="3 6" id="KW-0285">Flavoprotein</keyword>
<evidence type="ECO:0000313" key="10">
    <source>
        <dbReference type="Proteomes" id="UP000307217"/>
    </source>
</evidence>
<dbReference type="OrthoDB" id="9772484at2"/>
<dbReference type="PRINTS" id="PR00147">
    <property type="entry name" value="DNAPHOTLYASE"/>
</dbReference>
<reference evidence="9 10" key="1">
    <citation type="submission" date="2018-01" db="EMBL/GenBank/DDBJ databases">
        <authorList>
            <person name="Paulsen S."/>
            <person name="Gram L.K."/>
        </authorList>
    </citation>
    <scope>NUCLEOTIDE SEQUENCE [LARGE SCALE GENOMIC DNA]</scope>
    <source>
        <strain evidence="9 10">S3790</strain>
    </source>
</reference>
<dbReference type="PROSITE" id="PS00394">
    <property type="entry name" value="DNA_PHOTOLYASES_1_1"/>
    <property type="match status" value="1"/>
</dbReference>
<name>A0A5S3V4J6_9GAMM</name>
<evidence type="ECO:0000313" key="9">
    <source>
        <dbReference type="EMBL" id="TMO65945.1"/>
    </source>
</evidence>
<proteinExistence type="inferred from homology"/>
<dbReference type="InterPro" id="IPR002081">
    <property type="entry name" value="Cryptochrome/DNA_photolyase_1"/>
</dbReference>
<reference evidence="10" key="2">
    <citation type="submission" date="2019-06" db="EMBL/GenBank/DDBJ databases">
        <title>Co-occurence of chitin degradation, pigmentation and bioactivity in marine Pseudoalteromonas.</title>
        <authorList>
            <person name="Sonnenschein E.C."/>
            <person name="Bech P.K."/>
        </authorList>
    </citation>
    <scope>NUCLEOTIDE SEQUENCE [LARGE SCALE GENOMIC DNA]</scope>
    <source>
        <strain evidence="10">S3790</strain>
    </source>
</reference>
<dbReference type="GO" id="GO:0071949">
    <property type="term" value="F:FAD binding"/>
    <property type="evidence" value="ECO:0007669"/>
    <property type="project" value="TreeGrafter"/>
</dbReference>
<evidence type="ECO:0000256" key="1">
    <source>
        <dbReference type="ARBA" id="ARBA00001932"/>
    </source>
</evidence>
<dbReference type="InterPro" id="IPR018394">
    <property type="entry name" value="DNA_photolyase_1_CS_C"/>
</dbReference>
<keyword evidence="5 7" id="KW-0157">Chromophore</keyword>
<evidence type="ECO:0000256" key="4">
    <source>
        <dbReference type="ARBA" id="ARBA00022827"/>
    </source>
</evidence>